<sequence length="152" mass="17233">MSTKKGYTLIEVIMVIFLLAVICSITSISYKGYKSISSDIESDYYIENILNFINNAREFCRENNTVGSIVFNKELNTIFFQIHGNTIRSLNLGNELFLKDIALNRIFNSNSIMLIKNSGMISNPGSIYLIDKKGEEHIITICVGTSYVRIKK</sequence>
<dbReference type="STRING" id="1121338.CLTEP_00680"/>
<reference evidence="2 3" key="1">
    <citation type="submission" date="2016-02" db="EMBL/GenBank/DDBJ databases">
        <title>Genome sequence of Clostridium tepidiprofundi DSM 19306.</title>
        <authorList>
            <person name="Poehlein A."/>
            <person name="Daniel R."/>
        </authorList>
    </citation>
    <scope>NUCLEOTIDE SEQUENCE [LARGE SCALE GENOMIC DNA]</scope>
    <source>
        <strain evidence="2 3">DSM 19306</strain>
    </source>
</reference>
<organism evidence="2 3">
    <name type="scientific">Clostridium tepidiprofundi DSM 19306</name>
    <dbReference type="NCBI Taxonomy" id="1121338"/>
    <lineage>
        <taxon>Bacteria</taxon>
        <taxon>Bacillati</taxon>
        <taxon>Bacillota</taxon>
        <taxon>Clostridia</taxon>
        <taxon>Eubacteriales</taxon>
        <taxon>Clostridiaceae</taxon>
        <taxon>Clostridium</taxon>
    </lineage>
</organism>
<gene>
    <name evidence="2" type="ORF">CLTEP_00680</name>
</gene>
<dbReference type="NCBIfam" id="TIGR02532">
    <property type="entry name" value="IV_pilin_GFxxxE"/>
    <property type="match status" value="1"/>
</dbReference>
<keyword evidence="1" id="KW-0812">Transmembrane</keyword>
<dbReference type="AlphaFoldDB" id="A0A151B6X5"/>
<dbReference type="OrthoDB" id="1926973at2"/>
<dbReference type="Pfam" id="PF07963">
    <property type="entry name" value="N_methyl"/>
    <property type="match status" value="1"/>
</dbReference>
<accession>A0A151B6X5</accession>
<dbReference type="EMBL" id="LTBA01000001">
    <property type="protein sequence ID" value="KYH35675.1"/>
    <property type="molecule type" value="Genomic_DNA"/>
</dbReference>
<evidence type="ECO:0008006" key="4">
    <source>
        <dbReference type="Google" id="ProtNLM"/>
    </source>
</evidence>
<evidence type="ECO:0000313" key="2">
    <source>
        <dbReference type="EMBL" id="KYH35675.1"/>
    </source>
</evidence>
<keyword evidence="1" id="KW-1133">Transmembrane helix</keyword>
<dbReference type="InterPro" id="IPR012902">
    <property type="entry name" value="N_methyl_site"/>
</dbReference>
<feature type="transmembrane region" description="Helical" evidence="1">
    <location>
        <begin position="6"/>
        <end position="28"/>
    </location>
</feature>
<proteinExistence type="predicted"/>
<evidence type="ECO:0000256" key="1">
    <source>
        <dbReference type="SAM" id="Phobius"/>
    </source>
</evidence>
<dbReference type="PATRIC" id="fig|1121338.3.peg.69"/>
<keyword evidence="1" id="KW-0472">Membrane</keyword>
<comment type="caution">
    <text evidence="2">The sequence shown here is derived from an EMBL/GenBank/DDBJ whole genome shotgun (WGS) entry which is preliminary data.</text>
</comment>
<evidence type="ECO:0000313" key="3">
    <source>
        <dbReference type="Proteomes" id="UP000075531"/>
    </source>
</evidence>
<keyword evidence="3" id="KW-1185">Reference proteome</keyword>
<dbReference type="Proteomes" id="UP000075531">
    <property type="component" value="Unassembled WGS sequence"/>
</dbReference>
<protein>
    <recommendedName>
        <fullName evidence="4">Prepilin-type N-terminal cleavage/methylation domain-containing protein</fullName>
    </recommendedName>
</protein>
<name>A0A151B6X5_9CLOT</name>
<dbReference type="RefSeq" id="WP_066820833.1">
    <property type="nucleotide sequence ID" value="NZ_LTBA01000001.1"/>
</dbReference>